<dbReference type="PANTHER" id="PTHR28588:SF1">
    <property type="entry name" value="HAUS AUGMIN-LIKE COMPLEX SUBUNIT 5"/>
    <property type="match status" value="1"/>
</dbReference>
<dbReference type="GO" id="GO:0051225">
    <property type="term" value="P:spindle assembly"/>
    <property type="evidence" value="ECO:0007669"/>
    <property type="project" value="InterPro"/>
</dbReference>
<dbReference type="PANTHER" id="PTHR28588">
    <property type="entry name" value="HAUS AUGMIN-LIKE COMPLEX SUBUNIT 5"/>
    <property type="match status" value="1"/>
</dbReference>
<name>A0A151NT07_ALLMI</name>
<keyword evidence="2" id="KW-1185">Reference proteome</keyword>
<reference evidence="1 2" key="1">
    <citation type="journal article" date="2012" name="Genome Biol.">
        <title>Sequencing three crocodilian genomes to illuminate the evolution of archosaurs and amniotes.</title>
        <authorList>
            <person name="St John J.A."/>
            <person name="Braun E.L."/>
            <person name="Isberg S.R."/>
            <person name="Miles L.G."/>
            <person name="Chong A.Y."/>
            <person name="Gongora J."/>
            <person name="Dalzell P."/>
            <person name="Moran C."/>
            <person name="Bed'hom B."/>
            <person name="Abzhanov A."/>
            <person name="Burgess S.C."/>
            <person name="Cooksey A.M."/>
            <person name="Castoe T.A."/>
            <person name="Crawford N.G."/>
            <person name="Densmore L.D."/>
            <person name="Drew J.C."/>
            <person name="Edwards S.V."/>
            <person name="Faircloth B.C."/>
            <person name="Fujita M.K."/>
            <person name="Greenwold M.J."/>
            <person name="Hoffmann F.G."/>
            <person name="Howard J.M."/>
            <person name="Iguchi T."/>
            <person name="Janes D.E."/>
            <person name="Khan S.Y."/>
            <person name="Kohno S."/>
            <person name="de Koning A.J."/>
            <person name="Lance S.L."/>
            <person name="McCarthy F.M."/>
            <person name="McCormack J.E."/>
            <person name="Merchant M.E."/>
            <person name="Peterson D.G."/>
            <person name="Pollock D.D."/>
            <person name="Pourmand N."/>
            <person name="Raney B.J."/>
            <person name="Roessler K.A."/>
            <person name="Sanford J.R."/>
            <person name="Sawyer R.H."/>
            <person name="Schmidt C.J."/>
            <person name="Triplett E.W."/>
            <person name="Tuberville T.D."/>
            <person name="Venegas-Anaya M."/>
            <person name="Howard J.T."/>
            <person name="Jarvis E.D."/>
            <person name="Guillette L.J.Jr."/>
            <person name="Glenn T.C."/>
            <person name="Green R.E."/>
            <person name="Ray D.A."/>
        </authorList>
    </citation>
    <scope>NUCLEOTIDE SEQUENCE [LARGE SCALE GENOMIC DNA]</scope>
    <source>
        <strain evidence="1">KSC_2009_1</strain>
    </source>
</reference>
<evidence type="ECO:0000313" key="1">
    <source>
        <dbReference type="EMBL" id="KYO39904.1"/>
    </source>
</evidence>
<accession>A0A151NT07</accession>
<protein>
    <submittedName>
        <fullName evidence="1">Uncharacterized protein</fullName>
    </submittedName>
</protein>
<dbReference type="GO" id="GO:0005813">
    <property type="term" value="C:centrosome"/>
    <property type="evidence" value="ECO:0007669"/>
    <property type="project" value="TreeGrafter"/>
</dbReference>
<dbReference type="GO" id="GO:0070652">
    <property type="term" value="C:HAUS complex"/>
    <property type="evidence" value="ECO:0007669"/>
    <property type="project" value="InterPro"/>
</dbReference>
<comment type="caution">
    <text evidence="1">The sequence shown here is derived from an EMBL/GenBank/DDBJ whole genome shotgun (WGS) entry which is preliminary data.</text>
</comment>
<dbReference type="InterPro" id="IPR029131">
    <property type="entry name" value="HAUS5"/>
</dbReference>
<proteinExistence type="predicted"/>
<dbReference type="EMBL" id="AKHW03002174">
    <property type="protein sequence ID" value="KYO39904.1"/>
    <property type="molecule type" value="Genomic_DNA"/>
</dbReference>
<dbReference type="GO" id="GO:0007098">
    <property type="term" value="P:centrosome cycle"/>
    <property type="evidence" value="ECO:0007669"/>
    <property type="project" value="TreeGrafter"/>
</dbReference>
<sequence>MQQNIQPLIKGTSFIRSRLCKHQAEVRAWSQGLLAGAEGALILECQHLQGGLKWELGHLGAVALPILLCRRLG</sequence>
<dbReference type="AlphaFoldDB" id="A0A151NT07"/>
<dbReference type="Proteomes" id="UP000050525">
    <property type="component" value="Unassembled WGS sequence"/>
</dbReference>
<evidence type="ECO:0000313" key="2">
    <source>
        <dbReference type="Proteomes" id="UP000050525"/>
    </source>
</evidence>
<organism evidence="1 2">
    <name type="scientific">Alligator mississippiensis</name>
    <name type="common">American alligator</name>
    <dbReference type="NCBI Taxonomy" id="8496"/>
    <lineage>
        <taxon>Eukaryota</taxon>
        <taxon>Metazoa</taxon>
        <taxon>Chordata</taxon>
        <taxon>Craniata</taxon>
        <taxon>Vertebrata</taxon>
        <taxon>Euteleostomi</taxon>
        <taxon>Archelosauria</taxon>
        <taxon>Archosauria</taxon>
        <taxon>Crocodylia</taxon>
        <taxon>Alligatoridae</taxon>
        <taxon>Alligatorinae</taxon>
        <taxon>Alligator</taxon>
    </lineage>
</organism>
<gene>
    <name evidence="1" type="ORF">Y1Q_0014373</name>
</gene>
<dbReference type="Pfam" id="PF14817">
    <property type="entry name" value="HAUS5"/>
    <property type="match status" value="1"/>
</dbReference>